<name>A0A7S2IQN0_9EUKA</name>
<evidence type="ECO:0000313" key="2">
    <source>
        <dbReference type="EMBL" id="CAD9526233.1"/>
    </source>
</evidence>
<reference evidence="2" key="1">
    <citation type="submission" date="2021-01" db="EMBL/GenBank/DDBJ databases">
        <authorList>
            <person name="Corre E."/>
            <person name="Pelletier E."/>
            <person name="Niang G."/>
            <person name="Scheremetjew M."/>
            <person name="Finn R."/>
            <person name="Kale V."/>
            <person name="Holt S."/>
            <person name="Cochrane G."/>
            <person name="Meng A."/>
            <person name="Brown T."/>
            <person name="Cohen L."/>
        </authorList>
    </citation>
    <scope>NUCLEOTIDE SEQUENCE</scope>
    <source>
        <strain evidence="2">UTEX LB 985</strain>
    </source>
</reference>
<proteinExistence type="predicted"/>
<organism evidence="2">
    <name type="scientific">Haptolina brevifila</name>
    <dbReference type="NCBI Taxonomy" id="156173"/>
    <lineage>
        <taxon>Eukaryota</taxon>
        <taxon>Haptista</taxon>
        <taxon>Haptophyta</taxon>
        <taxon>Prymnesiophyceae</taxon>
        <taxon>Prymnesiales</taxon>
        <taxon>Prymnesiaceae</taxon>
        <taxon>Haptolina</taxon>
    </lineage>
</organism>
<evidence type="ECO:0000256" key="1">
    <source>
        <dbReference type="SAM" id="MobiDB-lite"/>
    </source>
</evidence>
<dbReference type="EMBL" id="HBGU01066574">
    <property type="protein sequence ID" value="CAD9526233.1"/>
    <property type="molecule type" value="Transcribed_RNA"/>
</dbReference>
<feature type="region of interest" description="Disordered" evidence="1">
    <location>
        <begin position="206"/>
        <end position="235"/>
    </location>
</feature>
<dbReference type="AlphaFoldDB" id="A0A7S2IQN0"/>
<feature type="compositionally biased region" description="Acidic residues" evidence="1">
    <location>
        <begin position="206"/>
        <end position="220"/>
    </location>
</feature>
<protein>
    <submittedName>
        <fullName evidence="2">Uncharacterized protein</fullName>
    </submittedName>
</protein>
<gene>
    <name evidence="2" type="ORF">CBRE1094_LOCUS36280</name>
</gene>
<sequence>MAGVPKPYSPPQARLNSHTIGGRNKVFMVGDVKSLNTKGFGEGLNIWKRLGVLVRMNLGLEVFEVMKGFDKYDRSFMERTQFYRALENLIGKPWIELAMTSEEFDELCKPYLTKTSGPGGPPPMIQYRRFALDLQKYADNFLTDDDITKAQELRGYVNPGDLVRNDGFFHARADEKGKDMSPDHRRLKKHQSPEALASGLWEYEDLDQDGDGEIDQDFDTGDDRAPGEASAASRLGWGAGANQARKADAAEFAFAAAAQTYSSSDSEWGKMQETVGEDAAYQDGVGFVL</sequence>
<accession>A0A7S2IQN0</accession>